<dbReference type="InterPro" id="IPR046373">
    <property type="entry name" value="Acyl-CoA_Oxase/DH_mid-dom_sf"/>
</dbReference>
<dbReference type="RefSeq" id="WP_184868021.1">
    <property type="nucleotide sequence ID" value="NZ_BAAAWY010000101.1"/>
</dbReference>
<proteinExistence type="inferred from homology"/>
<dbReference type="Gene3D" id="1.20.140.10">
    <property type="entry name" value="Butyryl-CoA Dehydrogenase, subunit A, domain 3"/>
    <property type="match status" value="1"/>
</dbReference>
<comment type="cofactor">
    <cofactor evidence="1 5">
        <name>FAD</name>
        <dbReference type="ChEBI" id="CHEBI:57692"/>
    </cofactor>
</comment>
<dbReference type="InterPro" id="IPR006091">
    <property type="entry name" value="Acyl-CoA_Oxase/DH_mid-dom"/>
</dbReference>
<evidence type="ECO:0000259" key="7">
    <source>
        <dbReference type="Pfam" id="PF02770"/>
    </source>
</evidence>
<keyword evidence="4 5" id="KW-0274">FAD</keyword>
<dbReference type="SUPFAM" id="SSF56645">
    <property type="entry name" value="Acyl-CoA dehydrogenase NM domain-like"/>
    <property type="match status" value="1"/>
</dbReference>
<evidence type="ECO:0000313" key="10">
    <source>
        <dbReference type="Proteomes" id="UP000585638"/>
    </source>
</evidence>
<dbReference type="Pfam" id="PF00441">
    <property type="entry name" value="Acyl-CoA_dh_1"/>
    <property type="match status" value="1"/>
</dbReference>
<evidence type="ECO:0000256" key="3">
    <source>
        <dbReference type="ARBA" id="ARBA00022630"/>
    </source>
</evidence>
<dbReference type="EMBL" id="JACHIR010000001">
    <property type="protein sequence ID" value="MBB5896352.1"/>
    <property type="molecule type" value="Genomic_DNA"/>
</dbReference>
<keyword evidence="3 5" id="KW-0285">Flavoprotein</keyword>
<dbReference type="Pfam" id="PF02770">
    <property type="entry name" value="Acyl-CoA_dh_M"/>
    <property type="match status" value="1"/>
</dbReference>
<name>A0A7W9KPN9_9PSEU</name>
<dbReference type="InterPro" id="IPR036250">
    <property type="entry name" value="AcylCo_DH-like_C"/>
</dbReference>
<keyword evidence="10" id="KW-1185">Reference proteome</keyword>
<dbReference type="Pfam" id="PF02771">
    <property type="entry name" value="Acyl-CoA_dh_N"/>
    <property type="match status" value="1"/>
</dbReference>
<organism evidence="9 10">
    <name type="scientific">Kutzneria kofuensis</name>
    <dbReference type="NCBI Taxonomy" id="103725"/>
    <lineage>
        <taxon>Bacteria</taxon>
        <taxon>Bacillati</taxon>
        <taxon>Actinomycetota</taxon>
        <taxon>Actinomycetes</taxon>
        <taxon>Pseudonocardiales</taxon>
        <taxon>Pseudonocardiaceae</taxon>
        <taxon>Kutzneria</taxon>
    </lineage>
</organism>
<feature type="domain" description="Acyl-CoA dehydrogenase/oxidase C-terminal" evidence="6">
    <location>
        <begin position="217"/>
        <end position="357"/>
    </location>
</feature>
<sequence length="372" mass="38385">MSPVDELLACGELRAQLAKAEDVGVIPDEVYRKCGRHGLFGLAVPAKYGGTTRPLSERVRVHEAVARLSASLHSVLVVHEMVVHAIARFGRPEVQTRWLPALATGDAPAAFALTEPTGGSTFDALGTTATPAAGGFVLTGSKRWASSGLRARVVLVVAATPGGPVALLVDGDSTGLTRRPAEPLAAFRATSMADLRFHECVVAKGNQLSATGFGLHRVATGCLTLGRILVAAGACGIAAAALETAVDHVRTRKPAAKALADHEIVRAAIAKEHVDVRAGVALTSAAAAAFDADEPDVVREAMIAKLGATAAARGATSTALRLYGASGMTQAAPVRRYAAEAQVYDLIEGGTDVLLSALGGDLVRAEVSWGWR</sequence>
<comment type="caution">
    <text evidence="9">The sequence shown here is derived from an EMBL/GenBank/DDBJ whole genome shotgun (WGS) entry which is preliminary data.</text>
</comment>
<keyword evidence="5" id="KW-0560">Oxidoreductase</keyword>
<feature type="domain" description="Acyl-CoA oxidase/dehydrogenase middle" evidence="7">
    <location>
        <begin position="110"/>
        <end position="200"/>
    </location>
</feature>
<accession>A0A7W9KPN9</accession>
<dbReference type="Gene3D" id="1.10.540.10">
    <property type="entry name" value="Acyl-CoA dehydrogenase/oxidase, N-terminal domain"/>
    <property type="match status" value="1"/>
</dbReference>
<evidence type="ECO:0000256" key="2">
    <source>
        <dbReference type="ARBA" id="ARBA00009347"/>
    </source>
</evidence>
<dbReference type="PANTHER" id="PTHR43884:SF12">
    <property type="entry name" value="ISOVALERYL-COA DEHYDROGENASE, MITOCHONDRIAL-RELATED"/>
    <property type="match status" value="1"/>
</dbReference>
<dbReference type="Gene3D" id="2.40.110.10">
    <property type="entry name" value="Butyryl-CoA Dehydrogenase, subunit A, domain 2"/>
    <property type="match status" value="1"/>
</dbReference>
<dbReference type="PIRSF" id="PIRSF016578">
    <property type="entry name" value="HsaA"/>
    <property type="match status" value="1"/>
</dbReference>
<dbReference type="InterPro" id="IPR009100">
    <property type="entry name" value="AcylCoA_DH/oxidase_NM_dom_sf"/>
</dbReference>
<feature type="domain" description="Acyl-CoA dehydrogenase/oxidase N-terminal" evidence="8">
    <location>
        <begin position="12"/>
        <end position="106"/>
    </location>
</feature>
<dbReference type="InterPro" id="IPR013786">
    <property type="entry name" value="AcylCoA_DH/ox_N"/>
</dbReference>
<reference evidence="9 10" key="1">
    <citation type="submission" date="2020-08" db="EMBL/GenBank/DDBJ databases">
        <title>Sequencing the genomes of 1000 actinobacteria strains.</title>
        <authorList>
            <person name="Klenk H.-P."/>
        </authorList>
    </citation>
    <scope>NUCLEOTIDE SEQUENCE [LARGE SCALE GENOMIC DNA]</scope>
    <source>
        <strain evidence="9 10">DSM 43851</strain>
    </source>
</reference>
<evidence type="ECO:0000256" key="5">
    <source>
        <dbReference type="RuleBase" id="RU362125"/>
    </source>
</evidence>
<gene>
    <name evidence="9" type="ORF">BJ998_007548</name>
</gene>
<dbReference type="GO" id="GO:0050660">
    <property type="term" value="F:flavin adenine dinucleotide binding"/>
    <property type="evidence" value="ECO:0007669"/>
    <property type="project" value="InterPro"/>
</dbReference>
<dbReference type="InterPro" id="IPR009075">
    <property type="entry name" value="AcylCo_DH/oxidase_C"/>
</dbReference>
<comment type="similarity">
    <text evidence="2 5">Belongs to the acyl-CoA dehydrogenase family.</text>
</comment>
<evidence type="ECO:0000256" key="1">
    <source>
        <dbReference type="ARBA" id="ARBA00001974"/>
    </source>
</evidence>
<dbReference type="SUPFAM" id="SSF47203">
    <property type="entry name" value="Acyl-CoA dehydrogenase C-terminal domain-like"/>
    <property type="match status" value="1"/>
</dbReference>
<evidence type="ECO:0000313" key="9">
    <source>
        <dbReference type="EMBL" id="MBB5896352.1"/>
    </source>
</evidence>
<dbReference type="Proteomes" id="UP000585638">
    <property type="component" value="Unassembled WGS sequence"/>
</dbReference>
<protein>
    <submittedName>
        <fullName evidence="9">Alkylation response protein AidB-like acyl-CoA dehydrogenase</fullName>
    </submittedName>
</protein>
<dbReference type="PANTHER" id="PTHR43884">
    <property type="entry name" value="ACYL-COA DEHYDROGENASE"/>
    <property type="match status" value="1"/>
</dbReference>
<dbReference type="InterPro" id="IPR037069">
    <property type="entry name" value="AcylCoA_DH/ox_N_sf"/>
</dbReference>
<dbReference type="AlphaFoldDB" id="A0A7W9KPN9"/>
<evidence type="ECO:0000256" key="4">
    <source>
        <dbReference type="ARBA" id="ARBA00022827"/>
    </source>
</evidence>
<evidence type="ECO:0000259" key="6">
    <source>
        <dbReference type="Pfam" id="PF00441"/>
    </source>
</evidence>
<evidence type="ECO:0000259" key="8">
    <source>
        <dbReference type="Pfam" id="PF02771"/>
    </source>
</evidence>
<dbReference type="GO" id="GO:0003995">
    <property type="term" value="F:acyl-CoA dehydrogenase activity"/>
    <property type="evidence" value="ECO:0007669"/>
    <property type="project" value="TreeGrafter"/>
</dbReference>